<reference evidence="1 2" key="1">
    <citation type="submission" date="2016-10" db="EMBL/GenBank/DDBJ databases">
        <authorList>
            <person name="de Groot N.N."/>
        </authorList>
    </citation>
    <scope>NUCLEOTIDE SEQUENCE [LARGE SCALE GENOMIC DNA]</scope>
    <source>
        <strain evidence="1 2">DSM 25186</strain>
    </source>
</reference>
<evidence type="ECO:0000313" key="1">
    <source>
        <dbReference type="EMBL" id="SDL78277.1"/>
    </source>
</evidence>
<organism evidence="1 2">
    <name type="scientific">Catalinimonas alkaloidigena</name>
    <dbReference type="NCBI Taxonomy" id="1075417"/>
    <lineage>
        <taxon>Bacteria</taxon>
        <taxon>Pseudomonadati</taxon>
        <taxon>Bacteroidota</taxon>
        <taxon>Cytophagia</taxon>
        <taxon>Cytophagales</taxon>
        <taxon>Catalimonadaceae</taxon>
        <taxon>Catalinimonas</taxon>
    </lineage>
</organism>
<sequence>MISRYFQYVDWKSNLPQMYSYWSSLLLGRKEESRSEGRPFPKHMMMLGLTETQFQRWIQLFYKAIDEKYKGEKAAKMKLNIHALTLALQSRLHVMNADD</sequence>
<keyword evidence="2" id="KW-1185">Reference proteome</keyword>
<proteinExistence type="predicted"/>
<accession>A0A1G9MWI4</accession>
<gene>
    <name evidence="1" type="ORF">SAMN05421823_108101</name>
</gene>
<dbReference type="AlphaFoldDB" id="A0A1G9MWI4"/>
<dbReference type="InterPro" id="IPR012292">
    <property type="entry name" value="Globin/Proto"/>
</dbReference>
<evidence type="ECO:0000313" key="2">
    <source>
        <dbReference type="Proteomes" id="UP000198510"/>
    </source>
</evidence>
<dbReference type="SUPFAM" id="SSF46458">
    <property type="entry name" value="Globin-like"/>
    <property type="match status" value="1"/>
</dbReference>
<dbReference type="Proteomes" id="UP000198510">
    <property type="component" value="Unassembled WGS sequence"/>
</dbReference>
<dbReference type="Gene3D" id="1.10.490.10">
    <property type="entry name" value="Globins"/>
    <property type="match status" value="1"/>
</dbReference>
<dbReference type="STRING" id="1075417.SAMN05421823_108101"/>
<name>A0A1G9MWI4_9BACT</name>
<dbReference type="GO" id="GO:0020037">
    <property type="term" value="F:heme binding"/>
    <property type="evidence" value="ECO:0007669"/>
    <property type="project" value="InterPro"/>
</dbReference>
<dbReference type="EMBL" id="FNFO01000008">
    <property type="protein sequence ID" value="SDL78277.1"/>
    <property type="molecule type" value="Genomic_DNA"/>
</dbReference>
<dbReference type="InterPro" id="IPR009050">
    <property type="entry name" value="Globin-like_sf"/>
</dbReference>
<protein>
    <submittedName>
        <fullName evidence="1">Hemoglobin</fullName>
    </submittedName>
</protein>
<dbReference type="GO" id="GO:0019825">
    <property type="term" value="F:oxygen binding"/>
    <property type="evidence" value="ECO:0007669"/>
    <property type="project" value="InterPro"/>
</dbReference>